<dbReference type="PANTHER" id="PTHR39267:SF1">
    <property type="entry name" value="SURVIVAL MOTOR NEURON PROTEIN"/>
    <property type="match status" value="1"/>
</dbReference>
<dbReference type="GO" id="GO:0015030">
    <property type="term" value="C:Cajal body"/>
    <property type="evidence" value="ECO:0007669"/>
    <property type="project" value="UniProtKB-SubCell"/>
</dbReference>
<keyword evidence="5" id="KW-0507">mRNA processing</keyword>
<proteinExistence type="inferred from homology"/>
<evidence type="ECO:0000256" key="4">
    <source>
        <dbReference type="ARBA" id="ARBA00022490"/>
    </source>
</evidence>
<dbReference type="GO" id="GO:0003723">
    <property type="term" value="F:RNA binding"/>
    <property type="evidence" value="ECO:0007669"/>
    <property type="project" value="InterPro"/>
</dbReference>
<dbReference type="InterPro" id="IPR047298">
    <property type="entry name" value="Tudor_SMN_eumet"/>
</dbReference>
<comment type="subcellular location">
    <subcellularLocation>
        <location evidence="1">Cytoplasm</location>
        <location evidence="1">Myofibril</location>
        <location evidence="1">Sarcomere</location>
        <location evidence="1">Z line</location>
    </subcellularLocation>
    <subcellularLocation>
        <location evidence="2">Nucleus</location>
        <location evidence="2">Cajal body</location>
    </subcellularLocation>
    <subcellularLocation>
        <location evidence="8">Nucleus</location>
        <location evidence="8">Gem</location>
    </subcellularLocation>
</comment>
<dbReference type="CDD" id="cd20398">
    <property type="entry name" value="Tudor_SMN"/>
    <property type="match status" value="1"/>
</dbReference>
<feature type="region of interest" description="Disordered" evidence="9">
    <location>
        <begin position="84"/>
        <end position="114"/>
    </location>
</feature>
<dbReference type="GO" id="GO:0006397">
    <property type="term" value="P:mRNA processing"/>
    <property type="evidence" value="ECO:0007669"/>
    <property type="project" value="UniProtKB-KW"/>
</dbReference>
<dbReference type="Gene3D" id="3.40.190.10">
    <property type="entry name" value="Periplasmic binding protein-like II"/>
    <property type="match status" value="1"/>
</dbReference>
<dbReference type="Gene3D" id="2.30.30.140">
    <property type="match status" value="1"/>
</dbReference>
<protein>
    <submittedName>
        <fullName evidence="11">Survival motor neuron protein</fullName>
    </submittedName>
</protein>
<dbReference type="PROSITE" id="PS50304">
    <property type="entry name" value="TUDOR"/>
    <property type="match status" value="1"/>
</dbReference>
<reference evidence="11" key="1">
    <citation type="submission" date="2021-10" db="EMBL/GenBank/DDBJ databases">
        <title>Tropical sea cucumber genome reveals ecological adaptation and Cuvierian tubules defense mechanism.</title>
        <authorList>
            <person name="Chen T."/>
        </authorList>
    </citation>
    <scope>NUCLEOTIDE SEQUENCE</scope>
    <source>
        <strain evidence="11">Nanhai2018</strain>
        <tissue evidence="11">Muscle</tissue>
    </source>
</reference>
<name>A0A9Q1BM29_HOLLE</name>
<dbReference type="GO" id="GO:0097504">
    <property type="term" value="C:Gemini of Cajal bodies"/>
    <property type="evidence" value="ECO:0007669"/>
    <property type="project" value="UniProtKB-SubCell"/>
</dbReference>
<dbReference type="Pfam" id="PF20635">
    <property type="entry name" value="SMN_YG-box"/>
    <property type="match status" value="1"/>
</dbReference>
<evidence type="ECO:0000256" key="5">
    <source>
        <dbReference type="ARBA" id="ARBA00022664"/>
    </source>
</evidence>
<evidence type="ECO:0000256" key="3">
    <source>
        <dbReference type="ARBA" id="ARBA00005371"/>
    </source>
</evidence>
<comment type="similarity">
    <text evidence="3">Belongs to the SMN family.</text>
</comment>
<dbReference type="PANTHER" id="PTHR39267">
    <property type="entry name" value="SURVIVAL MOTOR NEURON-LIKE PROTEIN 1"/>
    <property type="match status" value="1"/>
</dbReference>
<dbReference type="InterPro" id="IPR047313">
    <property type="entry name" value="SMN_C"/>
</dbReference>
<keyword evidence="4" id="KW-0963">Cytoplasm</keyword>
<evidence type="ECO:0000256" key="2">
    <source>
        <dbReference type="ARBA" id="ARBA00004408"/>
    </source>
</evidence>
<feature type="domain" description="Tudor" evidence="10">
    <location>
        <begin position="13"/>
        <end position="73"/>
    </location>
</feature>
<comment type="caution">
    <text evidence="11">The sequence shown here is derived from an EMBL/GenBank/DDBJ whole genome shotgun (WGS) entry which is preliminary data.</text>
</comment>
<dbReference type="EMBL" id="JAIZAY010000014">
    <property type="protein sequence ID" value="KAJ8029182.1"/>
    <property type="molecule type" value="Genomic_DNA"/>
</dbReference>
<dbReference type="InterPro" id="IPR002999">
    <property type="entry name" value="Tudor"/>
</dbReference>
<evidence type="ECO:0000256" key="7">
    <source>
        <dbReference type="ARBA" id="ARBA00023242"/>
    </source>
</evidence>
<keyword evidence="6" id="KW-0508">mRNA splicing</keyword>
<evidence type="ECO:0000313" key="11">
    <source>
        <dbReference type="EMBL" id="KAJ8029182.1"/>
    </source>
</evidence>
<sequence>MAVHGEVVFQAGQWRVGDHCSAHFSEDNLVYNAIIKSVNYKLGTCWITYVGYGNEEEKDLDELMAPVQDRLSQEEDSYFSENGYESVDMDTMPNPEQSPLYPGPGSYPSPNQQERFYPPPGPSSWHFGRIPPWSSPQFPVSLPYPYDYGMNGPWGIPPPPPPPPTGGDDGEALHAMLMAWYMSGYHTGYYQGTKNAQKKHLNESASDR</sequence>
<dbReference type="GO" id="GO:0030018">
    <property type="term" value="C:Z disc"/>
    <property type="evidence" value="ECO:0007669"/>
    <property type="project" value="UniProtKB-SubCell"/>
</dbReference>
<evidence type="ECO:0000259" key="10">
    <source>
        <dbReference type="PROSITE" id="PS50304"/>
    </source>
</evidence>
<keyword evidence="7" id="KW-0539">Nucleus</keyword>
<evidence type="ECO:0000313" key="12">
    <source>
        <dbReference type="Proteomes" id="UP001152320"/>
    </source>
</evidence>
<dbReference type="AlphaFoldDB" id="A0A9Q1BM29"/>
<gene>
    <name evidence="11" type="ORF">HOLleu_28517</name>
</gene>
<organism evidence="11 12">
    <name type="scientific">Holothuria leucospilota</name>
    <name type="common">Black long sea cucumber</name>
    <name type="synonym">Mertensiothuria leucospilota</name>
    <dbReference type="NCBI Taxonomy" id="206669"/>
    <lineage>
        <taxon>Eukaryota</taxon>
        <taxon>Metazoa</taxon>
        <taxon>Echinodermata</taxon>
        <taxon>Eleutherozoa</taxon>
        <taxon>Echinozoa</taxon>
        <taxon>Holothuroidea</taxon>
        <taxon>Aspidochirotacea</taxon>
        <taxon>Aspidochirotida</taxon>
        <taxon>Holothuriidae</taxon>
        <taxon>Holothuria</taxon>
    </lineage>
</organism>
<dbReference type="InterPro" id="IPR040424">
    <property type="entry name" value="Smn1"/>
</dbReference>
<evidence type="ECO:0000256" key="1">
    <source>
        <dbReference type="ARBA" id="ARBA00004216"/>
    </source>
</evidence>
<dbReference type="CDD" id="cd22852">
    <property type="entry name" value="SMN_C"/>
    <property type="match status" value="1"/>
</dbReference>
<keyword evidence="12" id="KW-1185">Reference proteome</keyword>
<dbReference type="SMART" id="SM00333">
    <property type="entry name" value="TUDOR"/>
    <property type="match status" value="1"/>
</dbReference>
<evidence type="ECO:0000256" key="9">
    <source>
        <dbReference type="SAM" id="MobiDB-lite"/>
    </source>
</evidence>
<accession>A0A9Q1BM29</accession>
<evidence type="ECO:0000256" key="8">
    <source>
        <dbReference type="ARBA" id="ARBA00034695"/>
    </source>
</evidence>
<dbReference type="Proteomes" id="UP001152320">
    <property type="component" value="Chromosome 14"/>
</dbReference>
<dbReference type="OrthoDB" id="197400at2759"/>
<dbReference type="GO" id="GO:0008380">
    <property type="term" value="P:RNA splicing"/>
    <property type="evidence" value="ECO:0007669"/>
    <property type="project" value="UniProtKB-KW"/>
</dbReference>
<dbReference type="InterPro" id="IPR010304">
    <property type="entry name" value="SMN_Tudor"/>
</dbReference>
<dbReference type="Pfam" id="PF06003">
    <property type="entry name" value="SMN_Tudor"/>
    <property type="match status" value="1"/>
</dbReference>
<dbReference type="SUPFAM" id="SSF63748">
    <property type="entry name" value="Tudor/PWWP/MBT"/>
    <property type="match status" value="1"/>
</dbReference>
<evidence type="ECO:0000256" key="6">
    <source>
        <dbReference type="ARBA" id="ARBA00023187"/>
    </source>
</evidence>